<keyword evidence="3" id="KW-1185">Reference proteome</keyword>
<gene>
    <name evidence="2" type="ORF">J2S55_004709</name>
</gene>
<feature type="chain" id="PRO_5046313756" description="Dirigent protein" evidence="1">
    <location>
        <begin position="27"/>
        <end position="306"/>
    </location>
</feature>
<dbReference type="EMBL" id="JAUSRB010000002">
    <property type="protein sequence ID" value="MDP9865443.1"/>
    <property type="molecule type" value="Genomic_DNA"/>
</dbReference>
<proteinExistence type="predicted"/>
<evidence type="ECO:0008006" key="4">
    <source>
        <dbReference type="Google" id="ProtNLM"/>
    </source>
</evidence>
<comment type="caution">
    <text evidence="2">The sequence shown here is derived from an EMBL/GenBank/DDBJ whole genome shotgun (WGS) entry which is preliminary data.</text>
</comment>
<sequence length="306" mass="31681">MNSRIRRMSLLSVAALVTLTPAAASAGPQPGVPVAQAFDGDRPLPSTSRAVEQCAADPGNCRFRIDPGASREYYSAVKSLGNAVINCTDDPITVQRQVTLRTGSTDNLGGEITGSITVEGQVNASGEVSAQVTGEGSGTFTTPNTKEGPYATLGAKGGATGSGKLAGSLGAKGAFQGAFKLHYQRSWTTENTESTSYTTTVRSGDALVFGASSAMQRVAGKITAGSGLEVRDVVVDGPSTVNTSTFVADTFTVPGNTCERLRPAGRTAVDDTTNRPTRMADLSTVLPALPRGARLKEHTVFAFERS</sequence>
<evidence type="ECO:0000256" key="1">
    <source>
        <dbReference type="SAM" id="SignalP"/>
    </source>
</evidence>
<name>A0ABT9R878_9ACTN</name>
<evidence type="ECO:0000313" key="3">
    <source>
        <dbReference type="Proteomes" id="UP001230426"/>
    </source>
</evidence>
<feature type="signal peptide" evidence="1">
    <location>
        <begin position="1"/>
        <end position="26"/>
    </location>
</feature>
<reference evidence="2 3" key="1">
    <citation type="submission" date="2023-07" db="EMBL/GenBank/DDBJ databases">
        <title>Sequencing the genomes of 1000 actinobacteria strains.</title>
        <authorList>
            <person name="Klenk H.-P."/>
        </authorList>
    </citation>
    <scope>NUCLEOTIDE SEQUENCE [LARGE SCALE GENOMIC DNA]</scope>
    <source>
        <strain evidence="2 3">DSM 44109</strain>
    </source>
</reference>
<accession>A0ABT9R878</accession>
<organism evidence="2 3">
    <name type="scientific">Streptosporangium brasiliense</name>
    <dbReference type="NCBI Taxonomy" id="47480"/>
    <lineage>
        <taxon>Bacteria</taxon>
        <taxon>Bacillati</taxon>
        <taxon>Actinomycetota</taxon>
        <taxon>Actinomycetes</taxon>
        <taxon>Streptosporangiales</taxon>
        <taxon>Streptosporangiaceae</taxon>
        <taxon>Streptosporangium</taxon>
    </lineage>
</organism>
<dbReference type="InterPro" id="IPR006311">
    <property type="entry name" value="TAT_signal"/>
</dbReference>
<dbReference type="Proteomes" id="UP001230426">
    <property type="component" value="Unassembled WGS sequence"/>
</dbReference>
<evidence type="ECO:0000313" key="2">
    <source>
        <dbReference type="EMBL" id="MDP9865443.1"/>
    </source>
</evidence>
<dbReference type="RefSeq" id="WP_306864804.1">
    <property type="nucleotide sequence ID" value="NZ_JAUSRB010000002.1"/>
</dbReference>
<protein>
    <recommendedName>
        <fullName evidence="4">Dirigent protein</fullName>
    </recommendedName>
</protein>
<dbReference type="PROSITE" id="PS51318">
    <property type="entry name" value="TAT"/>
    <property type="match status" value="1"/>
</dbReference>
<keyword evidence="1" id="KW-0732">Signal</keyword>